<evidence type="ECO:0008006" key="3">
    <source>
        <dbReference type="Google" id="ProtNLM"/>
    </source>
</evidence>
<dbReference type="Proteomes" id="UP001596119">
    <property type="component" value="Unassembled WGS sequence"/>
</dbReference>
<dbReference type="EMBL" id="JBHSQK010000016">
    <property type="protein sequence ID" value="MFC5948378.1"/>
    <property type="molecule type" value="Genomic_DNA"/>
</dbReference>
<protein>
    <recommendedName>
        <fullName evidence="3">HEAT repeat domain-containing protein</fullName>
    </recommendedName>
</protein>
<keyword evidence="2" id="KW-1185">Reference proteome</keyword>
<accession>A0ABW1I6F6</accession>
<sequence length="77" mass="8460">MKLYEASQILRGIARVTTPEDLTKAAVLVLRALDDVYGVRVWAARLLVALDAQDDDAVGRARHGLEDALNKSREVVT</sequence>
<name>A0ABW1I6F6_9PSEU</name>
<evidence type="ECO:0000313" key="2">
    <source>
        <dbReference type="Proteomes" id="UP001596119"/>
    </source>
</evidence>
<gene>
    <name evidence="1" type="ORF">ACFQH9_08840</name>
</gene>
<proteinExistence type="predicted"/>
<organism evidence="1 2">
    <name type="scientific">Pseudonocardia lutea</name>
    <dbReference type="NCBI Taxonomy" id="2172015"/>
    <lineage>
        <taxon>Bacteria</taxon>
        <taxon>Bacillati</taxon>
        <taxon>Actinomycetota</taxon>
        <taxon>Actinomycetes</taxon>
        <taxon>Pseudonocardiales</taxon>
        <taxon>Pseudonocardiaceae</taxon>
        <taxon>Pseudonocardia</taxon>
    </lineage>
</organism>
<evidence type="ECO:0000313" key="1">
    <source>
        <dbReference type="EMBL" id="MFC5948378.1"/>
    </source>
</evidence>
<dbReference type="RefSeq" id="WP_379565433.1">
    <property type="nucleotide sequence ID" value="NZ_JBHSQK010000016.1"/>
</dbReference>
<reference evidence="2" key="1">
    <citation type="journal article" date="2019" name="Int. J. Syst. Evol. Microbiol.">
        <title>The Global Catalogue of Microorganisms (GCM) 10K type strain sequencing project: providing services to taxonomists for standard genome sequencing and annotation.</title>
        <authorList>
            <consortium name="The Broad Institute Genomics Platform"/>
            <consortium name="The Broad Institute Genome Sequencing Center for Infectious Disease"/>
            <person name="Wu L."/>
            <person name="Ma J."/>
        </authorList>
    </citation>
    <scope>NUCLEOTIDE SEQUENCE [LARGE SCALE GENOMIC DNA]</scope>
    <source>
        <strain evidence="2">CGMCC 4.7397</strain>
    </source>
</reference>
<comment type="caution">
    <text evidence="1">The sequence shown here is derived from an EMBL/GenBank/DDBJ whole genome shotgun (WGS) entry which is preliminary data.</text>
</comment>